<evidence type="ECO:0000313" key="3">
    <source>
        <dbReference type="EMBL" id="AAS76232.1"/>
    </source>
</evidence>
<evidence type="ECO:0000256" key="1">
    <source>
        <dbReference type="SAM" id="Phobius"/>
    </source>
</evidence>
<dbReference type="EMBL" id="BT011203">
    <property type="protein sequence ID" value="AAR92239.1"/>
    <property type="molecule type" value="mRNA"/>
</dbReference>
<keyword evidence="1" id="KW-1133">Transmembrane helix</keyword>
<dbReference type="AlphaFoldDB" id="Q6NM40"/>
<keyword evidence="1" id="KW-0472">Membrane</keyword>
<reference evidence="2" key="1">
    <citation type="submission" date="2004-01" db="EMBL/GenBank/DDBJ databases">
        <title>Arabidopsis ORF clones.</title>
        <authorList>
            <person name="Cheuk R."/>
            <person name="Chen H."/>
            <person name="Kim C.J."/>
            <person name="Shinn P."/>
            <person name="Ecker J.R."/>
        </authorList>
    </citation>
    <scope>NUCLEOTIDE SEQUENCE</scope>
</reference>
<dbReference type="EMBL" id="BT012137">
    <property type="protein sequence ID" value="AAS76232.1"/>
    <property type="molecule type" value="mRNA"/>
</dbReference>
<feature type="transmembrane region" description="Helical" evidence="1">
    <location>
        <begin position="31"/>
        <end position="50"/>
    </location>
</feature>
<sequence length="78" mass="8765">MKCDHHHHLLLRRVGSSLLAKSNNGGYETAIVLQPFVSTATWLLLLILLCHFRCLTSHLTGTSQGTVYLTHDCLRGFF</sequence>
<name>Q6NM40_ARATH</name>
<reference evidence="3" key="2">
    <citation type="submission" date="2004-03" db="EMBL/GenBank/DDBJ databases">
        <title>Arabidopsis ORF clones.</title>
        <authorList>
            <person name="Kim C.J."/>
            <person name="Chen H."/>
            <person name="Cheuk R."/>
            <person name="Shinn P."/>
            <person name="Ecker J.R."/>
        </authorList>
    </citation>
    <scope>NUCLEOTIDE SEQUENCE</scope>
</reference>
<organism evidence="3">
    <name type="scientific">Arabidopsis thaliana</name>
    <name type="common">Mouse-ear cress</name>
    <dbReference type="NCBI Taxonomy" id="3702"/>
    <lineage>
        <taxon>Eukaryota</taxon>
        <taxon>Viridiplantae</taxon>
        <taxon>Streptophyta</taxon>
        <taxon>Embryophyta</taxon>
        <taxon>Tracheophyta</taxon>
        <taxon>Spermatophyta</taxon>
        <taxon>Magnoliopsida</taxon>
        <taxon>eudicotyledons</taxon>
        <taxon>Gunneridae</taxon>
        <taxon>Pentapetalae</taxon>
        <taxon>rosids</taxon>
        <taxon>malvids</taxon>
        <taxon>Brassicales</taxon>
        <taxon>Brassicaceae</taxon>
        <taxon>Camelineae</taxon>
        <taxon>Arabidopsis</taxon>
    </lineage>
</organism>
<protein>
    <submittedName>
        <fullName evidence="3">At4g29390</fullName>
    </submittedName>
</protein>
<proteinExistence type="evidence at transcript level"/>
<evidence type="ECO:0000313" key="2">
    <source>
        <dbReference type="EMBL" id="AAR92239.1"/>
    </source>
</evidence>
<accession>Q6NM40</accession>
<keyword evidence="1" id="KW-0812">Transmembrane</keyword>